<keyword evidence="2" id="KW-1185">Reference proteome</keyword>
<gene>
    <name evidence="1" type="ORF">PPENT_87.1.T0480018</name>
</gene>
<evidence type="ECO:0000313" key="1">
    <source>
        <dbReference type="EMBL" id="CAD8167829.1"/>
    </source>
</evidence>
<dbReference type="Proteomes" id="UP000689195">
    <property type="component" value="Unassembled WGS sequence"/>
</dbReference>
<dbReference type="EMBL" id="CAJJDO010000048">
    <property type="protein sequence ID" value="CAD8167829.1"/>
    <property type="molecule type" value="Genomic_DNA"/>
</dbReference>
<dbReference type="PANTHER" id="PTHR45333:SF1">
    <property type="entry name" value="CHROMOSOME UNDETERMINED SCAFFOLD_625, WHOLE GENOME SHOTGUN SEQUENCE"/>
    <property type="match status" value="1"/>
</dbReference>
<dbReference type="PANTHER" id="PTHR45333">
    <property type="entry name" value="MEMBRANE PROTEIN-RELATED"/>
    <property type="match status" value="1"/>
</dbReference>
<name>A0A8S1UW81_9CILI</name>
<protein>
    <submittedName>
        <fullName evidence="1">Uncharacterized protein</fullName>
    </submittedName>
</protein>
<accession>A0A8S1UW81</accession>
<evidence type="ECO:0000313" key="2">
    <source>
        <dbReference type="Proteomes" id="UP000689195"/>
    </source>
</evidence>
<dbReference type="AlphaFoldDB" id="A0A8S1UW81"/>
<sequence length="122" mass="13808">MDQNLRMWISVEENIKVSELNQLDGHSSCVNSVCISPDGNTFTFGSVDQSYPFIGCQNWIRNQILCQELVSNYSILVISQVIILKASDTHILQGEFINHQGKDLKPLFKSKGSCFLKDLQKK</sequence>
<reference evidence="1" key="1">
    <citation type="submission" date="2021-01" db="EMBL/GenBank/DDBJ databases">
        <authorList>
            <consortium name="Genoscope - CEA"/>
            <person name="William W."/>
        </authorList>
    </citation>
    <scope>NUCLEOTIDE SEQUENCE</scope>
</reference>
<comment type="caution">
    <text evidence="1">The sequence shown here is derived from an EMBL/GenBank/DDBJ whole genome shotgun (WGS) entry which is preliminary data.</text>
</comment>
<organism evidence="1 2">
    <name type="scientific">Paramecium pentaurelia</name>
    <dbReference type="NCBI Taxonomy" id="43138"/>
    <lineage>
        <taxon>Eukaryota</taxon>
        <taxon>Sar</taxon>
        <taxon>Alveolata</taxon>
        <taxon>Ciliophora</taxon>
        <taxon>Intramacronucleata</taxon>
        <taxon>Oligohymenophorea</taxon>
        <taxon>Peniculida</taxon>
        <taxon>Parameciidae</taxon>
        <taxon>Paramecium</taxon>
    </lineage>
</organism>
<proteinExistence type="predicted"/>